<accession>A0A4C1WNN2</accession>
<dbReference type="AlphaFoldDB" id="A0A4C1WNN2"/>
<sequence length="134" mass="14692">MRCTCRGEASGSRESVRGVGRAASALPGSATPRTYLFRAPEKFPRPASPRSRDALPSVSGARFKRAAMKRRTGIRRASRLSESSRRSIHGRLSQPGQTSVSIRSYLATSRAAIAPDEPRTSSRCVYVHRRLFAC</sequence>
<evidence type="ECO:0000256" key="1">
    <source>
        <dbReference type="SAM" id="MobiDB-lite"/>
    </source>
</evidence>
<comment type="caution">
    <text evidence="2">The sequence shown here is derived from an EMBL/GenBank/DDBJ whole genome shotgun (WGS) entry which is preliminary data.</text>
</comment>
<evidence type="ECO:0000313" key="2">
    <source>
        <dbReference type="EMBL" id="GBP51919.1"/>
    </source>
</evidence>
<reference evidence="2 3" key="1">
    <citation type="journal article" date="2019" name="Commun. Biol.">
        <title>The bagworm genome reveals a unique fibroin gene that provides high tensile strength.</title>
        <authorList>
            <person name="Kono N."/>
            <person name="Nakamura H."/>
            <person name="Ohtoshi R."/>
            <person name="Tomita M."/>
            <person name="Numata K."/>
            <person name="Arakawa K."/>
        </authorList>
    </citation>
    <scope>NUCLEOTIDE SEQUENCE [LARGE SCALE GENOMIC DNA]</scope>
</reference>
<proteinExistence type="predicted"/>
<feature type="compositionally biased region" description="Basic residues" evidence="1">
    <location>
        <begin position="62"/>
        <end position="78"/>
    </location>
</feature>
<name>A0A4C1WNN2_EUMVA</name>
<dbReference type="Proteomes" id="UP000299102">
    <property type="component" value="Unassembled WGS sequence"/>
</dbReference>
<feature type="region of interest" description="Disordered" evidence="1">
    <location>
        <begin position="1"/>
        <end position="100"/>
    </location>
</feature>
<protein>
    <submittedName>
        <fullName evidence="2">Uncharacterized protein</fullName>
    </submittedName>
</protein>
<keyword evidence="3" id="KW-1185">Reference proteome</keyword>
<gene>
    <name evidence="2" type="ORF">EVAR_80013_1</name>
</gene>
<organism evidence="2 3">
    <name type="scientific">Eumeta variegata</name>
    <name type="common">Bagworm moth</name>
    <name type="synonym">Eumeta japonica</name>
    <dbReference type="NCBI Taxonomy" id="151549"/>
    <lineage>
        <taxon>Eukaryota</taxon>
        <taxon>Metazoa</taxon>
        <taxon>Ecdysozoa</taxon>
        <taxon>Arthropoda</taxon>
        <taxon>Hexapoda</taxon>
        <taxon>Insecta</taxon>
        <taxon>Pterygota</taxon>
        <taxon>Neoptera</taxon>
        <taxon>Endopterygota</taxon>
        <taxon>Lepidoptera</taxon>
        <taxon>Glossata</taxon>
        <taxon>Ditrysia</taxon>
        <taxon>Tineoidea</taxon>
        <taxon>Psychidae</taxon>
        <taxon>Oiketicinae</taxon>
        <taxon>Eumeta</taxon>
    </lineage>
</organism>
<dbReference type="EMBL" id="BGZK01000592">
    <property type="protein sequence ID" value="GBP51919.1"/>
    <property type="molecule type" value="Genomic_DNA"/>
</dbReference>
<evidence type="ECO:0000313" key="3">
    <source>
        <dbReference type="Proteomes" id="UP000299102"/>
    </source>
</evidence>